<feature type="domain" description="DUF4329" evidence="2">
    <location>
        <begin position="30"/>
        <end position="144"/>
    </location>
</feature>
<dbReference type="Pfam" id="PF14220">
    <property type="entry name" value="DUF4329"/>
    <property type="match status" value="1"/>
</dbReference>
<sequence>MRNWKSVALVAGVLVAHPTVPQAQPAAELAAAHAILSQRQPLSFAENKQYCGYIGILGDSRYMAADVTRGRSDNCLSRSDESRFAGVTASLHTHARFGPGADSEVPSSNDLEGDMSERVNGYVATPGGRLWFIDGRTGVATQVCPTGCMGQDPDFVAGDAGPIAGRYTGQELRQRERKW</sequence>
<evidence type="ECO:0000313" key="4">
    <source>
        <dbReference type="Proteomes" id="UP000281343"/>
    </source>
</evidence>
<evidence type="ECO:0000256" key="1">
    <source>
        <dbReference type="SAM" id="SignalP"/>
    </source>
</evidence>
<keyword evidence="4" id="KW-1185">Reference proteome</keyword>
<proteinExistence type="predicted"/>
<evidence type="ECO:0000259" key="2">
    <source>
        <dbReference type="Pfam" id="PF14220"/>
    </source>
</evidence>
<comment type="caution">
    <text evidence="3">The sequence shown here is derived from an EMBL/GenBank/DDBJ whole genome shotgun (WGS) entry which is preliminary data.</text>
</comment>
<dbReference type="Proteomes" id="UP000281343">
    <property type="component" value="Unassembled WGS sequence"/>
</dbReference>
<name>A0A3L9Y8A7_9RHOB</name>
<dbReference type="InterPro" id="IPR025479">
    <property type="entry name" value="DUF4329"/>
</dbReference>
<accession>A0A3L9Y8A7</accession>
<dbReference type="EMBL" id="RCNT01000003">
    <property type="protein sequence ID" value="RMA42543.1"/>
    <property type="molecule type" value="Genomic_DNA"/>
</dbReference>
<evidence type="ECO:0000313" key="3">
    <source>
        <dbReference type="EMBL" id="RMA42543.1"/>
    </source>
</evidence>
<dbReference type="AlphaFoldDB" id="A0A3L9Y8A7"/>
<feature type="signal peptide" evidence="1">
    <location>
        <begin position="1"/>
        <end position="23"/>
    </location>
</feature>
<dbReference type="RefSeq" id="WP_121897328.1">
    <property type="nucleotide sequence ID" value="NZ_RCNT01000003.1"/>
</dbReference>
<gene>
    <name evidence="3" type="ORF">D9R08_06960</name>
</gene>
<keyword evidence="1" id="KW-0732">Signal</keyword>
<feature type="chain" id="PRO_5018319621" evidence="1">
    <location>
        <begin position="24"/>
        <end position="179"/>
    </location>
</feature>
<reference evidence="3 4" key="1">
    <citation type="submission" date="2018-10" db="EMBL/GenBank/DDBJ databases">
        <authorList>
            <person name="Jung H.S."/>
            <person name="Jeon C.O."/>
        </authorList>
    </citation>
    <scope>NUCLEOTIDE SEQUENCE [LARGE SCALE GENOMIC DNA]</scope>
    <source>
        <strain evidence="3 4">MA-7-27</strain>
    </source>
</reference>
<dbReference type="OrthoDB" id="7850904at2"/>
<organism evidence="3 4">
    <name type="scientific">Rhodophyticola porphyridii</name>
    <dbReference type="NCBI Taxonomy" id="1852017"/>
    <lineage>
        <taxon>Bacteria</taxon>
        <taxon>Pseudomonadati</taxon>
        <taxon>Pseudomonadota</taxon>
        <taxon>Alphaproteobacteria</taxon>
        <taxon>Rhodobacterales</taxon>
        <taxon>Roseobacteraceae</taxon>
        <taxon>Rhodophyticola</taxon>
    </lineage>
</organism>
<protein>
    <submittedName>
        <fullName evidence="3">DUF4329 domain-containing protein</fullName>
    </submittedName>
</protein>